<comment type="caution">
    <text evidence="1">The sequence shown here is derived from an EMBL/GenBank/DDBJ whole genome shotgun (WGS) entry which is preliminary data.</text>
</comment>
<gene>
    <name evidence="1" type="ORF">M9H77_35386</name>
</gene>
<reference evidence="2" key="1">
    <citation type="journal article" date="2023" name="Nat. Plants">
        <title>Single-cell RNA sequencing provides a high-resolution roadmap for understanding the multicellular compartmentation of specialized metabolism.</title>
        <authorList>
            <person name="Sun S."/>
            <person name="Shen X."/>
            <person name="Li Y."/>
            <person name="Li Y."/>
            <person name="Wang S."/>
            <person name="Li R."/>
            <person name="Zhang H."/>
            <person name="Shen G."/>
            <person name="Guo B."/>
            <person name="Wei J."/>
            <person name="Xu J."/>
            <person name="St-Pierre B."/>
            <person name="Chen S."/>
            <person name="Sun C."/>
        </authorList>
    </citation>
    <scope>NUCLEOTIDE SEQUENCE [LARGE SCALE GENOMIC DNA]</scope>
</reference>
<name>A0ACB9ZQ54_CATRO</name>
<keyword evidence="2" id="KW-1185">Reference proteome</keyword>
<dbReference type="EMBL" id="CM044708">
    <property type="protein sequence ID" value="KAI5649381.1"/>
    <property type="molecule type" value="Genomic_DNA"/>
</dbReference>
<dbReference type="Proteomes" id="UP001060085">
    <property type="component" value="Linkage Group LG08"/>
</dbReference>
<accession>A0ACB9ZQ54</accession>
<organism evidence="1 2">
    <name type="scientific">Catharanthus roseus</name>
    <name type="common">Madagascar periwinkle</name>
    <name type="synonym">Vinca rosea</name>
    <dbReference type="NCBI Taxonomy" id="4058"/>
    <lineage>
        <taxon>Eukaryota</taxon>
        <taxon>Viridiplantae</taxon>
        <taxon>Streptophyta</taxon>
        <taxon>Embryophyta</taxon>
        <taxon>Tracheophyta</taxon>
        <taxon>Spermatophyta</taxon>
        <taxon>Magnoliopsida</taxon>
        <taxon>eudicotyledons</taxon>
        <taxon>Gunneridae</taxon>
        <taxon>Pentapetalae</taxon>
        <taxon>asterids</taxon>
        <taxon>lamiids</taxon>
        <taxon>Gentianales</taxon>
        <taxon>Apocynaceae</taxon>
        <taxon>Rauvolfioideae</taxon>
        <taxon>Vinceae</taxon>
        <taxon>Catharanthinae</taxon>
        <taxon>Catharanthus</taxon>
    </lineage>
</organism>
<evidence type="ECO:0000313" key="1">
    <source>
        <dbReference type="EMBL" id="KAI5649381.1"/>
    </source>
</evidence>
<protein>
    <submittedName>
        <fullName evidence="1">Uncharacterized protein</fullName>
    </submittedName>
</protein>
<sequence length="345" mass="39202">MSDQKKESAMEEKGRVSFHREQSVIKSISTSLEECECEKGFVNTKESEGKSKETLDIAHIFKSSSTCAYLEKQLLVTNARMKPSHHDLELLHDKLFFILIVVDISSSCASMWSKINILLESFVQSSYDERVSWFSWYLSDVFHAKIKGEFVQNCDYESSFLYASMKSLDAFIPSIEFWCFVSHRFEFPHDEQKVFIVDEFLKALLLGNSHGFQFYHLHFKEFMWLPLETSCLILNPFKSSTPLNFNTTFTLEAIVFKTRTPLNYEGRTTRINGESQCFHKCTNSTITNCRLLFCKVRSKLVVSSEDSALGGEGEDGVGEGGTTPGVIIFGITRGSSALTQESEGK</sequence>
<evidence type="ECO:0000313" key="2">
    <source>
        <dbReference type="Proteomes" id="UP001060085"/>
    </source>
</evidence>
<proteinExistence type="predicted"/>